<dbReference type="Gene3D" id="3.30.70.1590">
    <property type="match status" value="1"/>
</dbReference>
<dbReference type="GO" id="GO:0005524">
    <property type="term" value="F:ATP binding"/>
    <property type="evidence" value="ECO:0007669"/>
    <property type="project" value="UniProtKB-UniRule"/>
</dbReference>
<dbReference type="FunFam" id="3.30.70.1590:FF:000002">
    <property type="entry name" value="unconventional myosin-VI isoform X1"/>
    <property type="match status" value="1"/>
</dbReference>
<dbReference type="PANTHER" id="PTHR13140">
    <property type="entry name" value="MYOSIN"/>
    <property type="match status" value="1"/>
</dbReference>
<dbReference type="GO" id="GO:0007015">
    <property type="term" value="P:actin filament organization"/>
    <property type="evidence" value="ECO:0007669"/>
    <property type="project" value="TreeGrafter"/>
</dbReference>
<dbReference type="PRINTS" id="PR00193">
    <property type="entry name" value="MYOSINHEAVY"/>
</dbReference>
<evidence type="ECO:0000313" key="23">
    <source>
        <dbReference type="Proteomes" id="UP000261580"/>
    </source>
</evidence>
<protein>
    <recommendedName>
        <fullName evidence="6">Unconventional myosin-VI</fullName>
    </recommendedName>
    <alternativeName>
        <fullName evidence="16">Unconventional myosin-6</fullName>
    </alternativeName>
</protein>
<evidence type="ECO:0000256" key="11">
    <source>
        <dbReference type="ARBA" id="ARBA00022840"/>
    </source>
</evidence>
<dbReference type="CDD" id="cd21958">
    <property type="entry name" value="MyUb_Myo6"/>
    <property type="match status" value="1"/>
</dbReference>
<dbReference type="InterPro" id="IPR004009">
    <property type="entry name" value="SH3_Myosin"/>
</dbReference>
<dbReference type="InterPro" id="IPR036114">
    <property type="entry name" value="MYSc_Myo6"/>
</dbReference>
<dbReference type="GO" id="GO:0030048">
    <property type="term" value="P:actin filament-based movement"/>
    <property type="evidence" value="ECO:0007669"/>
    <property type="project" value="TreeGrafter"/>
</dbReference>
<dbReference type="GO" id="GO:0000146">
    <property type="term" value="F:microfilament motor activity"/>
    <property type="evidence" value="ECO:0007669"/>
    <property type="project" value="TreeGrafter"/>
</dbReference>
<evidence type="ECO:0000256" key="13">
    <source>
        <dbReference type="ARBA" id="ARBA00023123"/>
    </source>
</evidence>
<dbReference type="InterPro" id="IPR036961">
    <property type="entry name" value="Kinesin_motor_dom_sf"/>
</dbReference>
<feature type="coiled-coil region" evidence="18">
    <location>
        <begin position="891"/>
        <end position="934"/>
    </location>
</feature>
<keyword evidence="14 17" id="KW-0505">Motor protein</keyword>
<dbReference type="PROSITE" id="PS51456">
    <property type="entry name" value="MYOSIN_MOTOR"/>
    <property type="match status" value="1"/>
</dbReference>
<dbReference type="Gene3D" id="1.20.120.720">
    <property type="entry name" value="Myosin VI head, motor domain, U50 subdomain"/>
    <property type="match status" value="1"/>
</dbReference>
<keyword evidence="8" id="KW-0597">Phosphoprotein</keyword>
<dbReference type="Gene3D" id="6.10.220.10">
    <property type="match status" value="1"/>
</dbReference>
<dbReference type="GO" id="GO:0007605">
    <property type="term" value="P:sensory perception of sound"/>
    <property type="evidence" value="ECO:0007669"/>
    <property type="project" value="UniProtKB-KW"/>
</dbReference>
<reference evidence="22" key="2">
    <citation type="submission" date="2025-09" db="UniProtKB">
        <authorList>
            <consortium name="Ensembl"/>
        </authorList>
    </citation>
    <scope>IDENTIFICATION</scope>
</reference>
<keyword evidence="13 17" id="KW-0518">Myosin</keyword>
<evidence type="ECO:0000256" key="6">
    <source>
        <dbReference type="ARBA" id="ARBA00015382"/>
    </source>
</evidence>
<dbReference type="Gene3D" id="1.20.58.530">
    <property type="match status" value="1"/>
</dbReference>
<evidence type="ECO:0000256" key="15">
    <source>
        <dbReference type="ARBA" id="ARBA00023203"/>
    </source>
</evidence>
<keyword evidence="10 17" id="KW-0547">Nucleotide-binding</keyword>
<reference evidence="22" key="1">
    <citation type="submission" date="2025-08" db="UniProtKB">
        <authorList>
            <consortium name="Ensembl"/>
        </authorList>
    </citation>
    <scope>IDENTIFICATION</scope>
</reference>
<keyword evidence="23" id="KW-1185">Reference proteome</keyword>
<dbReference type="GO" id="GO:0010996">
    <property type="term" value="P:response to auditory stimulus"/>
    <property type="evidence" value="ECO:0007669"/>
    <property type="project" value="Ensembl"/>
</dbReference>
<dbReference type="PANTHER" id="PTHR13140:SF745">
    <property type="entry name" value="UNCONVENTIONAL MYOSIN-VI"/>
    <property type="match status" value="1"/>
</dbReference>
<dbReference type="Ensembl" id="ENSNBRT00000008901.1">
    <property type="protein sequence ID" value="ENSNBRP00000008648.1"/>
    <property type="gene ID" value="ENSNBRG00000006708.1"/>
</dbReference>
<dbReference type="SUPFAM" id="SSF52540">
    <property type="entry name" value="P-loop containing nucleoside triphosphate hydrolases"/>
    <property type="match status" value="1"/>
</dbReference>
<dbReference type="GO" id="GO:0071599">
    <property type="term" value="P:otic vesicle development"/>
    <property type="evidence" value="ECO:0007669"/>
    <property type="project" value="Ensembl"/>
</dbReference>
<keyword evidence="11 17" id="KW-0067">ATP-binding</keyword>
<evidence type="ECO:0000256" key="9">
    <source>
        <dbReference type="ARBA" id="ARBA00022740"/>
    </source>
</evidence>
<dbReference type="Gene3D" id="2.30.30.360">
    <property type="entry name" value="Myosin S1 fragment, N-terminal"/>
    <property type="match status" value="1"/>
</dbReference>
<organism evidence="22 23">
    <name type="scientific">Neolamprologus brichardi</name>
    <name type="common">Fairy cichlid</name>
    <name type="synonym">Lamprologus brichardi</name>
    <dbReference type="NCBI Taxonomy" id="32507"/>
    <lineage>
        <taxon>Eukaryota</taxon>
        <taxon>Metazoa</taxon>
        <taxon>Chordata</taxon>
        <taxon>Craniata</taxon>
        <taxon>Vertebrata</taxon>
        <taxon>Euteleostomi</taxon>
        <taxon>Actinopterygii</taxon>
        <taxon>Neopterygii</taxon>
        <taxon>Teleostei</taxon>
        <taxon>Neoteleostei</taxon>
        <taxon>Acanthomorphata</taxon>
        <taxon>Ovalentaria</taxon>
        <taxon>Cichlomorphae</taxon>
        <taxon>Cichliformes</taxon>
        <taxon>Cichlidae</taxon>
        <taxon>African cichlids</taxon>
        <taxon>Pseudocrenilabrinae</taxon>
        <taxon>Lamprologini</taxon>
        <taxon>Neolamprologus</taxon>
    </lineage>
</organism>
<dbReference type="InterPro" id="IPR001609">
    <property type="entry name" value="Myosin_head_motor_dom-like"/>
</dbReference>
<dbReference type="CDD" id="cd21759">
    <property type="entry name" value="CBD_MYO6-like"/>
    <property type="match status" value="1"/>
</dbReference>
<dbReference type="Bgee" id="ENSNBRG00000006708">
    <property type="expression patterns" value="Expressed in camera-type eye and 3 other cell types or tissues"/>
</dbReference>
<evidence type="ECO:0000256" key="17">
    <source>
        <dbReference type="PROSITE-ProRule" id="PRU00782"/>
    </source>
</evidence>
<dbReference type="Pfam" id="PF00063">
    <property type="entry name" value="Myosin_head"/>
    <property type="match status" value="1"/>
</dbReference>
<dbReference type="FunFam" id="1.10.10.820:FF:000005">
    <property type="entry name" value="unconventional myosin-VI isoform X2"/>
    <property type="match status" value="1"/>
</dbReference>
<dbReference type="GO" id="GO:0060117">
    <property type="term" value="P:auditory receptor cell development"/>
    <property type="evidence" value="ECO:0007669"/>
    <property type="project" value="Ensembl"/>
</dbReference>
<dbReference type="CDD" id="cd01382">
    <property type="entry name" value="MYSc_Myo6"/>
    <property type="match status" value="1"/>
</dbReference>
<sequence length="1221" mass="140674">MEDGKPVWAPHPTDGFQLGTIVDIGADSLTIEPLKQKGKTFLAPVSQVFPAEDDVNKHVEDNCSLMYLNEATLLNNIRVRYSKDKIYTFVANILIAVNPYYDIPKLYSQETIKKYRGRSLGTLPPHVYAIADKAYRDMKVLKMSQSIIVSGESGAGKTENTKFVLRYLTTSYGTGQDIDERIVEANPLLEAFGNAKTVRNNNSSRFGKFVEIHFNEKNAVVGGFVSHYLLEKSRICRQSPEERNYHIFYRLCAGAPEDIRQKFHLSSPDTFRYLNRGCTRFFATKDTDKHIMQNRKSPEHTKSGPLKDPLLDDHGDFARMCVAMKKIGLDDTEKLDLFRVVAGVLHLGNIDFEEAGSTSGGCTIKNQSSQTLDHCAELLGLEEEDLRVSLTSRVMLTTAGGAKGTVIKVPLKVEQANNARDALAKAVYSRLFDHVVTRVNQCFPFDSSANFIGVLDIAGFGQYHNNNNKTSEFQGFYREREQELYQREGLGVNEVHYVDNQDCIDLVEAKVVGILDILDEENRLPQPSDQHFTDTVHNKHKDHFRLTVPRKSKLTVHRNVRDDEGFIIRHFAGAVCYETTKFVEKNNDALHMSLECLVSESKDRFVRELFENSNNSKDVKQKAGKLSFISVGNKFKTQLNILLDKLRSTGSSFIRCIKPNLKMVSHQFEGAQILSQLQCSGMVSVLDLMQGGFPSRAPFHELYNMYQKYMPPKLTRLDPRLFCKALFKALGLNENDYKFGLTRVFFRPGKFAEFDQIMKSDPDHLAELVKKVNKWLIHSRWKKVQWCALSVIKLKNKILYRTSACIQMQKTVRMWLCMKKHKPRIDGLVKVRNLKKRMDRFNEVVGGLKEGKQEMSKQVRELDGAIDTLMVKIKTTIMGRIDIDHEYKGLVTRSEKLLTEMQKKKKEEEERERLRRIQEEMDRERKRREEEEQRRKRGGGFKRVCSVCVQMEMELQLQAEREEEAARQAVLEQERRDRELALRIAQSEAELIPEEVANDSGLRRGPQVQASKAAAGTKKYELSKWKYAELRDAINTSCDIELLAACREEFHRRLKVYHAWKSKNKKRNTETEQRAPKSVTDYAQQNPAPPIPARQYEVAMNRQQRYFRIPFIRPSDQYKDPQNKKKGWWYAHFDGPWIARQMELHPDKHPILLVAGKDDMEMCELSLEETGLSRKRGAEILPRQFEEIWERCGGIQYLRSAIESRQARPTYATAMLQSMFK</sequence>
<evidence type="ECO:0000256" key="14">
    <source>
        <dbReference type="ARBA" id="ARBA00023175"/>
    </source>
</evidence>
<evidence type="ECO:0000256" key="3">
    <source>
        <dbReference type="ARBA" id="ARBA00004600"/>
    </source>
</evidence>
<evidence type="ECO:0000256" key="4">
    <source>
        <dbReference type="ARBA" id="ARBA00004632"/>
    </source>
</evidence>
<dbReference type="GO" id="GO:0016459">
    <property type="term" value="C:myosin complex"/>
    <property type="evidence" value="ECO:0007669"/>
    <property type="project" value="UniProtKB-KW"/>
</dbReference>
<keyword evidence="12" id="KW-0112">Calmodulin-binding</keyword>
<dbReference type="Proteomes" id="UP000261580">
    <property type="component" value="Unassembled WGS sequence"/>
</dbReference>
<dbReference type="InterPro" id="IPR008989">
    <property type="entry name" value="Myosin_S1_N"/>
</dbReference>
<dbReference type="OMA" id="RTSACIQ"/>
<evidence type="ECO:0000256" key="8">
    <source>
        <dbReference type="ARBA" id="ARBA00022553"/>
    </source>
</evidence>
<evidence type="ECO:0000256" key="19">
    <source>
        <dbReference type="SAM" id="MobiDB-lite"/>
    </source>
</evidence>
<dbReference type="GeneTree" id="ENSGT00940000156078"/>
<dbReference type="CDD" id="cd22294">
    <property type="entry name" value="MYO6_MIU_linker"/>
    <property type="match status" value="1"/>
</dbReference>
<evidence type="ECO:0000256" key="1">
    <source>
        <dbReference type="ARBA" id="ARBA00004105"/>
    </source>
</evidence>
<feature type="domain" description="Myosin N-terminal SH3-like" evidence="21">
    <location>
        <begin position="2"/>
        <end position="53"/>
    </location>
</feature>
<dbReference type="InterPro" id="IPR027417">
    <property type="entry name" value="P-loop_NTPase"/>
</dbReference>
<dbReference type="GO" id="GO:0042472">
    <property type="term" value="P:inner ear morphogenesis"/>
    <property type="evidence" value="ECO:0007669"/>
    <property type="project" value="TreeGrafter"/>
</dbReference>
<dbReference type="Pfam" id="PF16521">
    <property type="entry name" value="Myosin-VI_CBD"/>
    <property type="match status" value="1"/>
</dbReference>
<dbReference type="GO" id="GO:0051015">
    <property type="term" value="F:actin filament binding"/>
    <property type="evidence" value="ECO:0007669"/>
    <property type="project" value="InterPro"/>
</dbReference>
<comment type="subcellular location">
    <subcellularLocation>
        <location evidence="1">Cell projection</location>
        <location evidence="1">Microvillus</location>
    </subcellularLocation>
    <subcellularLocation>
        <location evidence="4">Cell projection</location>
        <location evidence="4">Ruffle membrane</location>
    </subcellularLocation>
    <subcellularLocation>
        <location evidence="2">Cytoplasm</location>
    </subcellularLocation>
    <subcellularLocation>
        <location evidence="3">Membrane</location>
        <location evidence="3">Clathrin-coated pit</location>
    </subcellularLocation>
</comment>
<keyword evidence="18" id="KW-0175">Coiled coil</keyword>
<evidence type="ECO:0000256" key="5">
    <source>
        <dbReference type="ARBA" id="ARBA00008314"/>
    </source>
</evidence>
<keyword evidence="7" id="KW-0963">Cytoplasm</keyword>
<keyword evidence="9" id="KW-1009">Hearing</keyword>
<feature type="region of interest" description="Actin-binding" evidence="17">
    <location>
        <begin position="639"/>
        <end position="661"/>
    </location>
</feature>
<dbReference type="GO" id="GO:0048844">
    <property type="term" value="P:artery morphogenesis"/>
    <property type="evidence" value="ECO:0007669"/>
    <property type="project" value="Ensembl"/>
</dbReference>
<evidence type="ECO:0000256" key="7">
    <source>
        <dbReference type="ARBA" id="ARBA00022490"/>
    </source>
</evidence>
<proteinExistence type="inferred from homology"/>
<evidence type="ECO:0000256" key="12">
    <source>
        <dbReference type="ARBA" id="ARBA00022860"/>
    </source>
</evidence>
<keyword evidence="15 17" id="KW-0009">Actin-binding</keyword>
<dbReference type="GO" id="GO:0048840">
    <property type="term" value="P:otolith development"/>
    <property type="evidence" value="ECO:0007669"/>
    <property type="project" value="Ensembl"/>
</dbReference>
<dbReference type="FunFam" id="3.40.850.10:FF:000030">
    <property type="entry name" value="unconventional myosin-VI isoform X1"/>
    <property type="match status" value="1"/>
</dbReference>
<dbReference type="InterPro" id="IPR049016">
    <property type="entry name" value="MYO6_lever"/>
</dbReference>
<dbReference type="Gene3D" id="1.10.10.820">
    <property type="match status" value="1"/>
</dbReference>
<evidence type="ECO:0000256" key="18">
    <source>
        <dbReference type="SAM" id="Coils"/>
    </source>
</evidence>
<dbReference type="PROSITE" id="PS51844">
    <property type="entry name" value="SH3_LIKE"/>
    <property type="match status" value="1"/>
</dbReference>
<dbReference type="GO" id="GO:0005905">
    <property type="term" value="C:clathrin-coated pit"/>
    <property type="evidence" value="ECO:0007669"/>
    <property type="project" value="UniProtKB-SubCell"/>
</dbReference>
<evidence type="ECO:0000313" key="22">
    <source>
        <dbReference type="Ensembl" id="ENSNBRP00000008648.1"/>
    </source>
</evidence>
<dbReference type="GO" id="GO:0005902">
    <property type="term" value="C:microvillus"/>
    <property type="evidence" value="ECO:0007669"/>
    <property type="project" value="UniProtKB-SubCell"/>
</dbReference>
<feature type="region of interest" description="Disordered" evidence="19">
    <location>
        <begin position="1063"/>
        <end position="1092"/>
    </location>
</feature>
<evidence type="ECO:0000256" key="2">
    <source>
        <dbReference type="ARBA" id="ARBA00004496"/>
    </source>
</evidence>
<feature type="domain" description="Myosin motor" evidence="20">
    <location>
        <begin position="57"/>
        <end position="759"/>
    </location>
</feature>
<comment type="similarity">
    <text evidence="5 17">Belongs to the TRAFAC class myosin-kinesin ATPase superfamily. Myosin family.</text>
</comment>
<dbReference type="InterPro" id="IPR032412">
    <property type="entry name" value="Myosin-VI_CBD"/>
</dbReference>
<evidence type="ECO:0000259" key="21">
    <source>
        <dbReference type="PROSITE" id="PS51844"/>
    </source>
</evidence>
<feature type="binding site" evidence="17">
    <location>
        <begin position="151"/>
        <end position="158"/>
    </location>
    <ligand>
        <name>ATP</name>
        <dbReference type="ChEBI" id="CHEBI:30616"/>
    </ligand>
</feature>
<dbReference type="GO" id="GO:0030139">
    <property type="term" value="C:endocytic vesicle"/>
    <property type="evidence" value="ECO:0007669"/>
    <property type="project" value="TreeGrafter"/>
</dbReference>
<dbReference type="SMART" id="SM00242">
    <property type="entry name" value="MYSc"/>
    <property type="match status" value="1"/>
</dbReference>
<dbReference type="AlphaFoldDB" id="A0A3Q4GP98"/>
<dbReference type="GO" id="GO:0032587">
    <property type="term" value="C:ruffle membrane"/>
    <property type="evidence" value="ECO:0007669"/>
    <property type="project" value="UniProtKB-SubCell"/>
</dbReference>
<accession>A0A3Q4GP98</accession>
<dbReference type="FunFam" id="1.20.120.720:FF:000005">
    <property type="entry name" value="unconventional myosin-VI isoform X1"/>
    <property type="match status" value="1"/>
</dbReference>
<dbReference type="Gene3D" id="3.40.850.10">
    <property type="entry name" value="Kinesin motor domain"/>
    <property type="match status" value="2"/>
</dbReference>
<evidence type="ECO:0000256" key="10">
    <source>
        <dbReference type="ARBA" id="ARBA00022741"/>
    </source>
</evidence>
<evidence type="ECO:0000259" key="20">
    <source>
        <dbReference type="PROSITE" id="PS51456"/>
    </source>
</evidence>
<dbReference type="GO" id="GO:0005516">
    <property type="term" value="F:calmodulin binding"/>
    <property type="evidence" value="ECO:0007669"/>
    <property type="project" value="UniProtKB-KW"/>
</dbReference>
<dbReference type="GO" id="GO:0035479">
    <property type="term" value="P:angioblast cell migration from lateral mesoderm to midline"/>
    <property type="evidence" value="ECO:0007669"/>
    <property type="project" value="Ensembl"/>
</dbReference>
<dbReference type="Pfam" id="PF21521">
    <property type="entry name" value="MYO6_lever"/>
    <property type="match status" value="1"/>
</dbReference>
<dbReference type="FunFam" id="3.40.850.10:FF:000018">
    <property type="entry name" value="unconventional myosin-VI isoform X1"/>
    <property type="match status" value="1"/>
</dbReference>
<evidence type="ECO:0000256" key="16">
    <source>
        <dbReference type="ARBA" id="ARBA00030027"/>
    </source>
</evidence>
<dbReference type="STRING" id="32507.ENSNBRP00000008648"/>
<name>A0A3Q4GP98_NEOBR</name>